<feature type="transmembrane region" description="Helical" evidence="2">
    <location>
        <begin position="88"/>
        <end position="109"/>
    </location>
</feature>
<keyword evidence="2" id="KW-1133">Transmembrane helix</keyword>
<dbReference type="VEuPathDB" id="TriTrypDB:TM35_000342250"/>
<keyword evidence="2" id="KW-0812">Transmembrane</keyword>
<evidence type="ECO:0000256" key="1">
    <source>
        <dbReference type="SAM" id="MobiDB-lite"/>
    </source>
</evidence>
<feature type="transmembrane region" description="Helical" evidence="2">
    <location>
        <begin position="309"/>
        <end position="331"/>
    </location>
</feature>
<protein>
    <recommendedName>
        <fullName evidence="5">J domain-containing protein</fullName>
    </recommendedName>
</protein>
<feature type="region of interest" description="Disordered" evidence="1">
    <location>
        <begin position="382"/>
        <end position="401"/>
    </location>
</feature>
<dbReference type="AlphaFoldDB" id="A0A1X0NM96"/>
<feature type="compositionally biased region" description="Polar residues" evidence="1">
    <location>
        <begin position="589"/>
        <end position="599"/>
    </location>
</feature>
<comment type="caution">
    <text evidence="3">The sequence shown here is derived from an EMBL/GenBank/DDBJ whole genome shotgun (WGS) entry which is preliminary data.</text>
</comment>
<dbReference type="OrthoDB" id="264469at2759"/>
<sequence>MGCDTEKRNTHNWRLYHLLDLEPPVTAKQVQWTFRKVTLRHHFYQAYLVLCDSDRKSLYDILGEDAVGFIHSGNWGPLILLLGAKGAIACYSASMLLALILMILFFAFLGARVDDVITWSWMRVVAPLFVLAVLTVIVTGVATVVSFCMKAPREEGMQWIERAPAIGNLISAILYTVFAFAIAAKVDDDPTNESRTFVNYFIIIIIADVIYYLSSLVWRWPRRIRLQMKVDLNRPSRFLCYGFFLLAIVYIVLSVIQWVFIGKKIDEKTEMSWYAVFSPFAFRAAFRVLEAFMRSMVLRTIGIKSACGVAFDTLGAFLFNGGLLTSLYFVAVRITRGKDTARMAYALIPVYVTLGYLFLATIFTAIYLARKNTNNAREERLNNLKWTPTEPSPGEGNVPFFLHDQQKDVDWDAIDDDESSSVFPAEDDSEGHDIRDNSDTEDSGDYDDFDSDEEEELFGDIPVEPNPNTSSSQQKQAPYPARRTPYGVTAPPDDDDTAGPYPSSHTPSSESLSTGRPPSQKHHVYHDPYDPKTDAAPATLFTGGSNAVEAESESSSSFPSEEDEEMGDFETDEDDRVGTENSSSASSAYFTPSVSTTRR</sequence>
<dbReference type="STRING" id="67003.A0A1X0NM96"/>
<feature type="region of interest" description="Disordered" evidence="1">
    <location>
        <begin position="417"/>
        <end position="599"/>
    </location>
</feature>
<gene>
    <name evidence="3" type="ORF">TM35_000342250</name>
</gene>
<dbReference type="GeneID" id="39988903"/>
<proteinExistence type="predicted"/>
<evidence type="ECO:0008006" key="5">
    <source>
        <dbReference type="Google" id="ProtNLM"/>
    </source>
</evidence>
<feature type="compositionally biased region" description="Polar residues" evidence="1">
    <location>
        <begin position="466"/>
        <end position="476"/>
    </location>
</feature>
<feature type="transmembrane region" description="Helical" evidence="2">
    <location>
        <begin position="121"/>
        <end position="145"/>
    </location>
</feature>
<dbReference type="EMBL" id="NBCO01000034">
    <property type="protein sequence ID" value="ORC85613.1"/>
    <property type="molecule type" value="Genomic_DNA"/>
</dbReference>
<keyword evidence="4" id="KW-1185">Reference proteome</keyword>
<dbReference type="SUPFAM" id="SSF46565">
    <property type="entry name" value="Chaperone J-domain"/>
    <property type="match status" value="1"/>
</dbReference>
<feature type="transmembrane region" description="Helical" evidence="2">
    <location>
        <begin position="238"/>
        <end position="260"/>
    </location>
</feature>
<feature type="transmembrane region" description="Helical" evidence="2">
    <location>
        <begin position="198"/>
        <end position="218"/>
    </location>
</feature>
<accession>A0A1X0NM96</accession>
<dbReference type="RefSeq" id="XP_028879679.1">
    <property type="nucleotide sequence ID" value="XM_029029123.1"/>
</dbReference>
<organism evidence="3 4">
    <name type="scientific">Trypanosoma theileri</name>
    <dbReference type="NCBI Taxonomy" id="67003"/>
    <lineage>
        <taxon>Eukaryota</taxon>
        <taxon>Discoba</taxon>
        <taxon>Euglenozoa</taxon>
        <taxon>Kinetoplastea</taxon>
        <taxon>Metakinetoplastina</taxon>
        <taxon>Trypanosomatida</taxon>
        <taxon>Trypanosomatidae</taxon>
        <taxon>Trypanosoma</taxon>
    </lineage>
</organism>
<name>A0A1X0NM96_9TRYP</name>
<feature type="compositionally biased region" description="Low complexity" evidence="1">
    <location>
        <begin position="498"/>
        <end position="513"/>
    </location>
</feature>
<dbReference type="Proteomes" id="UP000192257">
    <property type="component" value="Unassembled WGS sequence"/>
</dbReference>
<feature type="transmembrane region" description="Helical" evidence="2">
    <location>
        <begin position="272"/>
        <end position="289"/>
    </location>
</feature>
<evidence type="ECO:0000313" key="4">
    <source>
        <dbReference type="Proteomes" id="UP000192257"/>
    </source>
</evidence>
<feature type="compositionally biased region" description="Acidic residues" evidence="1">
    <location>
        <begin position="417"/>
        <end position="430"/>
    </location>
</feature>
<feature type="compositionally biased region" description="Acidic residues" evidence="1">
    <location>
        <begin position="439"/>
        <end position="458"/>
    </location>
</feature>
<keyword evidence="2" id="KW-0472">Membrane</keyword>
<feature type="transmembrane region" description="Helical" evidence="2">
    <location>
        <begin position="343"/>
        <end position="369"/>
    </location>
</feature>
<evidence type="ECO:0000256" key="2">
    <source>
        <dbReference type="SAM" id="Phobius"/>
    </source>
</evidence>
<dbReference type="InterPro" id="IPR036869">
    <property type="entry name" value="J_dom_sf"/>
</dbReference>
<reference evidence="3 4" key="1">
    <citation type="submission" date="2017-03" db="EMBL/GenBank/DDBJ databases">
        <title>An alternative strategy for trypanosome survival in the mammalian bloodstream revealed through genome and transcriptome analysis of the ubiquitous bovine parasite Trypanosoma (Megatrypanum) theileri.</title>
        <authorList>
            <person name="Kelly S."/>
            <person name="Ivens A."/>
            <person name="Mott A."/>
            <person name="O'Neill E."/>
            <person name="Emms D."/>
            <person name="Macleod O."/>
            <person name="Voorheis P."/>
            <person name="Matthews J."/>
            <person name="Matthews K."/>
            <person name="Carrington M."/>
        </authorList>
    </citation>
    <scope>NUCLEOTIDE SEQUENCE [LARGE SCALE GENOMIC DNA]</scope>
    <source>
        <strain evidence="3">Edinburgh</strain>
    </source>
</reference>
<feature type="transmembrane region" description="Helical" evidence="2">
    <location>
        <begin position="166"/>
        <end position="186"/>
    </location>
</feature>
<evidence type="ECO:0000313" key="3">
    <source>
        <dbReference type="EMBL" id="ORC85613.1"/>
    </source>
</evidence>
<feature type="compositionally biased region" description="Acidic residues" evidence="1">
    <location>
        <begin position="560"/>
        <end position="575"/>
    </location>
</feature>